<dbReference type="OrthoDB" id="288203at2759"/>
<dbReference type="PANTHER" id="PTHR11814">
    <property type="entry name" value="SULFATE TRANSPORTER"/>
    <property type="match status" value="1"/>
</dbReference>
<dbReference type="GO" id="GO:0016020">
    <property type="term" value="C:membrane"/>
    <property type="evidence" value="ECO:0007669"/>
    <property type="project" value="InterPro"/>
</dbReference>
<name>A0A1Y1XZU1_9FUNG</name>
<dbReference type="Gene3D" id="3.30.750.24">
    <property type="entry name" value="STAS domain"/>
    <property type="match status" value="1"/>
</dbReference>
<dbReference type="Pfam" id="PF01740">
    <property type="entry name" value="STAS"/>
    <property type="match status" value="1"/>
</dbReference>
<dbReference type="GO" id="GO:0055085">
    <property type="term" value="P:transmembrane transport"/>
    <property type="evidence" value="ECO:0007669"/>
    <property type="project" value="InterPro"/>
</dbReference>
<comment type="caution">
    <text evidence="4">The sequence shown here is derived from an EMBL/GenBank/DDBJ whole genome shotgun (WGS) entry which is preliminary data.</text>
</comment>
<organism evidence="4 5">
    <name type="scientific">Basidiobolus meristosporus CBS 931.73</name>
    <dbReference type="NCBI Taxonomy" id="1314790"/>
    <lineage>
        <taxon>Eukaryota</taxon>
        <taxon>Fungi</taxon>
        <taxon>Fungi incertae sedis</taxon>
        <taxon>Zoopagomycota</taxon>
        <taxon>Entomophthoromycotina</taxon>
        <taxon>Basidiobolomycetes</taxon>
        <taxon>Basidiobolales</taxon>
        <taxon>Basidiobolaceae</taxon>
        <taxon>Basidiobolus</taxon>
    </lineage>
</organism>
<evidence type="ECO:0000313" key="4">
    <source>
        <dbReference type="EMBL" id="ORX90884.1"/>
    </source>
</evidence>
<dbReference type="EMBL" id="MCFE01000354">
    <property type="protein sequence ID" value="ORX90884.1"/>
    <property type="molecule type" value="Genomic_DNA"/>
</dbReference>
<evidence type="ECO:0000313" key="5">
    <source>
        <dbReference type="Proteomes" id="UP000193498"/>
    </source>
</evidence>
<sequence>MIACLLAFLVTIFTNIQTGIEVAVGFSLLISLHRIARPQWQVLGEAVDEPGVFVDRWSNDWATYPAPPGIIIFRFSESITFLNGEHFKNKVMNAAYIATDPGEKSPESWGERVWSDDRDSRIKRIRNTFLRRLPSNALSRPRPPAMHSPSSPSAIDSGIHDPSNHLHHRGEIPIPIDDKEEVIPTLRATILDFSGVNHVDYAGLQCLLDLKSQLTDYSGNHGFELHFVGLKSNVLRRIEPSGITKHPDDGPDDDHRYLHISVNDALKCIMEDWHHQDLIPAPDMAEKPEEVMIHLHQS</sequence>
<dbReference type="CDD" id="cd07042">
    <property type="entry name" value="STAS_SulP_like_sulfate_transporter"/>
    <property type="match status" value="1"/>
</dbReference>
<gene>
    <name evidence="4" type="ORF">K493DRAFT_55124</name>
</gene>
<dbReference type="SUPFAM" id="SSF52091">
    <property type="entry name" value="SpoIIaa-like"/>
    <property type="match status" value="1"/>
</dbReference>
<dbReference type="AlphaFoldDB" id="A0A1Y1XZU1"/>
<keyword evidence="5" id="KW-1185">Reference proteome</keyword>
<dbReference type="InterPro" id="IPR001902">
    <property type="entry name" value="SLC26A/SulP_fam"/>
</dbReference>
<dbReference type="InParanoid" id="A0A1Y1XZU1"/>
<keyword evidence="2" id="KW-0732">Signal</keyword>
<reference evidence="4 5" key="1">
    <citation type="submission" date="2016-07" db="EMBL/GenBank/DDBJ databases">
        <title>Pervasive Adenine N6-methylation of Active Genes in Fungi.</title>
        <authorList>
            <consortium name="DOE Joint Genome Institute"/>
            <person name="Mondo S.J."/>
            <person name="Dannebaum R.O."/>
            <person name="Kuo R.C."/>
            <person name="Labutti K."/>
            <person name="Haridas S."/>
            <person name="Kuo A."/>
            <person name="Salamov A."/>
            <person name="Ahrendt S.R."/>
            <person name="Lipzen A."/>
            <person name="Sullivan W."/>
            <person name="Andreopoulos W.B."/>
            <person name="Clum A."/>
            <person name="Lindquist E."/>
            <person name="Daum C."/>
            <person name="Ramamoorthy G.K."/>
            <person name="Gryganskyi A."/>
            <person name="Culley D."/>
            <person name="Magnuson J.K."/>
            <person name="James T.Y."/>
            <person name="O'Malley M.A."/>
            <person name="Stajich J.E."/>
            <person name="Spatafora J.W."/>
            <person name="Visel A."/>
            <person name="Grigoriev I.V."/>
        </authorList>
    </citation>
    <scope>NUCLEOTIDE SEQUENCE [LARGE SCALE GENOMIC DNA]</scope>
    <source>
        <strain evidence="4 5">CBS 931.73</strain>
    </source>
</reference>
<proteinExistence type="predicted"/>
<evidence type="ECO:0000259" key="3">
    <source>
        <dbReference type="PROSITE" id="PS50801"/>
    </source>
</evidence>
<feature type="chain" id="PRO_5013231549" description="STAS domain-containing protein" evidence="2">
    <location>
        <begin position="19"/>
        <end position="298"/>
    </location>
</feature>
<feature type="signal peptide" evidence="2">
    <location>
        <begin position="1"/>
        <end position="18"/>
    </location>
</feature>
<accession>A0A1Y1XZU1</accession>
<feature type="region of interest" description="Disordered" evidence="1">
    <location>
        <begin position="135"/>
        <end position="173"/>
    </location>
</feature>
<evidence type="ECO:0000256" key="2">
    <source>
        <dbReference type="SAM" id="SignalP"/>
    </source>
</evidence>
<dbReference type="InterPro" id="IPR036513">
    <property type="entry name" value="STAS_dom_sf"/>
</dbReference>
<dbReference type="STRING" id="1314790.A0A1Y1XZU1"/>
<feature type="domain" description="STAS" evidence="3">
    <location>
        <begin position="68"/>
        <end position="269"/>
    </location>
</feature>
<dbReference type="InterPro" id="IPR002645">
    <property type="entry name" value="STAS_dom"/>
</dbReference>
<dbReference type="Proteomes" id="UP000193498">
    <property type="component" value="Unassembled WGS sequence"/>
</dbReference>
<evidence type="ECO:0000256" key="1">
    <source>
        <dbReference type="SAM" id="MobiDB-lite"/>
    </source>
</evidence>
<dbReference type="PROSITE" id="PS50801">
    <property type="entry name" value="STAS"/>
    <property type="match status" value="1"/>
</dbReference>
<protein>
    <recommendedName>
        <fullName evidence="3">STAS domain-containing protein</fullName>
    </recommendedName>
</protein>